<evidence type="ECO:0000313" key="3">
    <source>
        <dbReference type="Proteomes" id="UP000654075"/>
    </source>
</evidence>
<dbReference type="EMBL" id="CAJNNV010024747">
    <property type="protein sequence ID" value="CAE8610561.1"/>
    <property type="molecule type" value="Genomic_DNA"/>
</dbReference>
<dbReference type="Proteomes" id="UP000654075">
    <property type="component" value="Unassembled WGS sequence"/>
</dbReference>
<sequence length="508" mass="54670">MAPVAGLAELLQRAGLVNSTDSGRGSAAEEFCAEWGAVDVQEVVEDQEVLEAFCEHLKLDRLERQRLTSAALVAEPTAPTTTATTTTAATPTTTATTASTPTTTTTKTTSRSTGQGPGTLKTGDGRPIPASTGVCGGAGKPVDGKQSYYPTAKDYVYHGTSQEQQQQQQQQSEIVQKSESSRVPDINPFFEPGPNELDTKDASSSGRGHYFGRPGADISLTEFADSRGPMRSHYFTAGEQRGSPSVAIPKSNLQEARSRRVAAAPAGHYFDEEPSAEHTQAPAQTAGRLGHASGRTSSDKVIRVAGKGQSTNNDGASSASHYFDAPCTRVAQEEPRPNNPYRSIAPYKDSPLHASTPSKGAPGNYQHFEPGVQPMSPSDSSRPSVLGVLAEKKRQDEDALAAKRQALAAKRRQQDSAARQDSQPQDDPDNNNNHNSNNNKYNNSNDNNNSAEKRRDPEDGTAYTLKELQQLHRGSFPEPEIVDYWHETCTALETERSPASKSRPSRSF</sequence>
<evidence type="ECO:0000313" key="2">
    <source>
        <dbReference type="EMBL" id="CAE8610561.1"/>
    </source>
</evidence>
<feature type="compositionally biased region" description="Low complexity" evidence="1">
    <location>
        <begin position="161"/>
        <end position="178"/>
    </location>
</feature>
<proteinExistence type="predicted"/>
<gene>
    <name evidence="2" type="ORF">PGLA1383_LOCUS28376</name>
</gene>
<comment type="caution">
    <text evidence="2">The sequence shown here is derived from an EMBL/GenBank/DDBJ whole genome shotgun (WGS) entry which is preliminary data.</text>
</comment>
<protein>
    <submittedName>
        <fullName evidence="2">Uncharacterized protein</fullName>
    </submittedName>
</protein>
<feature type="compositionally biased region" description="Low complexity" evidence="1">
    <location>
        <begin position="430"/>
        <end position="450"/>
    </location>
</feature>
<evidence type="ECO:0000256" key="1">
    <source>
        <dbReference type="SAM" id="MobiDB-lite"/>
    </source>
</evidence>
<dbReference type="AlphaFoldDB" id="A0A813FFC6"/>
<feature type="region of interest" description="Disordered" evidence="1">
    <location>
        <begin position="159"/>
        <end position="215"/>
    </location>
</feature>
<name>A0A813FFC6_POLGL</name>
<accession>A0A813FFC6</accession>
<organism evidence="2 3">
    <name type="scientific">Polarella glacialis</name>
    <name type="common">Dinoflagellate</name>
    <dbReference type="NCBI Taxonomy" id="89957"/>
    <lineage>
        <taxon>Eukaryota</taxon>
        <taxon>Sar</taxon>
        <taxon>Alveolata</taxon>
        <taxon>Dinophyceae</taxon>
        <taxon>Suessiales</taxon>
        <taxon>Suessiaceae</taxon>
        <taxon>Polarella</taxon>
    </lineage>
</organism>
<reference evidence="2" key="1">
    <citation type="submission" date="2021-02" db="EMBL/GenBank/DDBJ databases">
        <authorList>
            <person name="Dougan E. K."/>
            <person name="Rhodes N."/>
            <person name="Thang M."/>
            <person name="Chan C."/>
        </authorList>
    </citation>
    <scope>NUCLEOTIDE SEQUENCE</scope>
</reference>
<feature type="region of interest" description="Disordered" evidence="1">
    <location>
        <begin position="232"/>
        <end position="299"/>
    </location>
</feature>
<feature type="region of interest" description="Disordered" evidence="1">
    <location>
        <begin position="331"/>
        <end position="478"/>
    </location>
</feature>
<keyword evidence="3" id="KW-1185">Reference proteome</keyword>
<feature type="compositionally biased region" description="Low complexity" evidence="1">
    <location>
        <begin position="76"/>
        <end position="109"/>
    </location>
</feature>
<feature type="region of interest" description="Disordered" evidence="1">
    <location>
        <begin position="75"/>
        <end position="147"/>
    </location>
</feature>
<feature type="compositionally biased region" description="Basic and acidic residues" evidence="1">
    <location>
        <begin position="390"/>
        <end position="401"/>
    </location>
</feature>